<proteinExistence type="predicted"/>
<sequence length="36" mass="4240">MCNLYCNFECLLYDEWSNSFTHLLIGSILPLTNLEE</sequence>
<accession>A0A2P2LJS2</accession>
<organism evidence="1">
    <name type="scientific">Rhizophora mucronata</name>
    <name type="common">Asiatic mangrove</name>
    <dbReference type="NCBI Taxonomy" id="61149"/>
    <lineage>
        <taxon>Eukaryota</taxon>
        <taxon>Viridiplantae</taxon>
        <taxon>Streptophyta</taxon>
        <taxon>Embryophyta</taxon>
        <taxon>Tracheophyta</taxon>
        <taxon>Spermatophyta</taxon>
        <taxon>Magnoliopsida</taxon>
        <taxon>eudicotyledons</taxon>
        <taxon>Gunneridae</taxon>
        <taxon>Pentapetalae</taxon>
        <taxon>rosids</taxon>
        <taxon>fabids</taxon>
        <taxon>Malpighiales</taxon>
        <taxon>Rhizophoraceae</taxon>
        <taxon>Rhizophora</taxon>
    </lineage>
</organism>
<dbReference type="AlphaFoldDB" id="A0A2P2LJS2"/>
<reference evidence="1" key="1">
    <citation type="submission" date="2018-02" db="EMBL/GenBank/DDBJ databases">
        <title>Rhizophora mucronata_Transcriptome.</title>
        <authorList>
            <person name="Meera S.P."/>
            <person name="Sreeshan A."/>
            <person name="Augustine A."/>
        </authorList>
    </citation>
    <scope>NUCLEOTIDE SEQUENCE</scope>
    <source>
        <tissue evidence="1">Leaf</tissue>
    </source>
</reference>
<protein>
    <submittedName>
        <fullName evidence="1">Uncharacterized protein MANES_17G115000</fullName>
    </submittedName>
</protein>
<name>A0A2P2LJS2_RHIMU</name>
<dbReference type="EMBL" id="GGEC01037724">
    <property type="protein sequence ID" value="MBX18208.1"/>
    <property type="molecule type" value="Transcribed_RNA"/>
</dbReference>
<evidence type="ECO:0000313" key="1">
    <source>
        <dbReference type="EMBL" id="MBX18208.1"/>
    </source>
</evidence>